<protein>
    <submittedName>
        <fullName evidence="5">Helix-turn-helix domain-containing protein</fullName>
    </submittedName>
</protein>
<keyword evidence="6" id="KW-1185">Reference proteome</keyword>
<dbReference type="SMART" id="SM00862">
    <property type="entry name" value="Trans_reg_C"/>
    <property type="match status" value="1"/>
</dbReference>
<evidence type="ECO:0000256" key="1">
    <source>
        <dbReference type="ARBA" id="ARBA00023125"/>
    </source>
</evidence>
<evidence type="ECO:0000313" key="6">
    <source>
        <dbReference type="Proteomes" id="UP001257277"/>
    </source>
</evidence>
<dbReference type="InterPro" id="IPR001867">
    <property type="entry name" value="OmpR/PhoB-type_DNA-bd"/>
</dbReference>
<dbReference type="Pfam" id="PF00486">
    <property type="entry name" value="Trans_reg_C"/>
    <property type="match status" value="1"/>
</dbReference>
<sequence>MNTSLKITDVVSVLQDENLILIRNKKEIKSIKIEPQLTQLLSELIRFKDQVITKQQLIDRIWNGNVFVGGNALRKNIYKLRALIKEHDLEEELSIMTIPKKGYKLMILTSNKTFFKSPRKWMVYAAASAILLLVALRVFSEDNVDFVKDQRMLVQEDIEVEEVLYK</sequence>
<dbReference type="Gene3D" id="1.10.10.10">
    <property type="entry name" value="Winged helix-like DNA-binding domain superfamily/Winged helix DNA-binding domain"/>
    <property type="match status" value="1"/>
</dbReference>
<keyword evidence="1 2" id="KW-0238">DNA-binding</keyword>
<organism evidence="5 6">
    <name type="scientific">Asprobacillus argus</name>
    <dbReference type="NCBI Taxonomy" id="3076534"/>
    <lineage>
        <taxon>Bacteria</taxon>
        <taxon>Pseudomonadati</taxon>
        <taxon>Bacteroidota</taxon>
        <taxon>Flavobacteriia</taxon>
        <taxon>Flavobacteriales</taxon>
        <taxon>Flavobacteriaceae</taxon>
        <taxon>Asprobacillus</taxon>
    </lineage>
</organism>
<evidence type="ECO:0000313" key="5">
    <source>
        <dbReference type="EMBL" id="MDT7831431.1"/>
    </source>
</evidence>
<gene>
    <name evidence="5" type="ORF">RQM59_03510</name>
</gene>
<feature type="DNA-binding region" description="OmpR/PhoB-type" evidence="2">
    <location>
        <begin position="2"/>
        <end position="107"/>
    </location>
</feature>
<keyword evidence="3" id="KW-0472">Membrane</keyword>
<dbReference type="PROSITE" id="PS51755">
    <property type="entry name" value="OMPR_PHOB"/>
    <property type="match status" value="1"/>
</dbReference>
<comment type="caution">
    <text evidence="5">The sequence shown here is derived from an EMBL/GenBank/DDBJ whole genome shotgun (WGS) entry which is preliminary data.</text>
</comment>
<evidence type="ECO:0000256" key="2">
    <source>
        <dbReference type="PROSITE-ProRule" id="PRU01091"/>
    </source>
</evidence>
<reference evidence="5 6" key="1">
    <citation type="submission" date="2023-09" db="EMBL/GenBank/DDBJ databases">
        <title>Novel taxa isolated from Blanes Bay.</title>
        <authorList>
            <person name="Rey-Velasco X."/>
            <person name="Lucena T."/>
        </authorList>
    </citation>
    <scope>NUCLEOTIDE SEQUENCE [LARGE SCALE GENOMIC DNA]</scope>
    <source>
        <strain evidence="5 6">S356</strain>
    </source>
</reference>
<accession>A0ABU3LCI1</accession>
<dbReference type="InterPro" id="IPR036388">
    <property type="entry name" value="WH-like_DNA-bd_sf"/>
</dbReference>
<proteinExistence type="predicted"/>
<dbReference type="InterPro" id="IPR016032">
    <property type="entry name" value="Sig_transdc_resp-reg_C-effctor"/>
</dbReference>
<dbReference type="CDD" id="cd00383">
    <property type="entry name" value="trans_reg_C"/>
    <property type="match status" value="1"/>
</dbReference>
<evidence type="ECO:0000259" key="4">
    <source>
        <dbReference type="PROSITE" id="PS51755"/>
    </source>
</evidence>
<dbReference type="EMBL" id="JAVTTO010000001">
    <property type="protein sequence ID" value="MDT7831431.1"/>
    <property type="molecule type" value="Genomic_DNA"/>
</dbReference>
<dbReference type="Proteomes" id="UP001257277">
    <property type="component" value="Unassembled WGS sequence"/>
</dbReference>
<keyword evidence="3" id="KW-1133">Transmembrane helix</keyword>
<feature type="transmembrane region" description="Helical" evidence="3">
    <location>
        <begin position="121"/>
        <end position="139"/>
    </location>
</feature>
<feature type="domain" description="OmpR/PhoB-type" evidence="4">
    <location>
        <begin position="2"/>
        <end position="107"/>
    </location>
</feature>
<name>A0ABU3LCI1_9FLAO</name>
<dbReference type="RefSeq" id="WP_349240676.1">
    <property type="nucleotide sequence ID" value="NZ_JAVTTO010000001.1"/>
</dbReference>
<keyword evidence="3" id="KW-0812">Transmembrane</keyword>
<evidence type="ECO:0000256" key="3">
    <source>
        <dbReference type="SAM" id="Phobius"/>
    </source>
</evidence>
<dbReference type="SUPFAM" id="SSF46894">
    <property type="entry name" value="C-terminal effector domain of the bipartite response regulators"/>
    <property type="match status" value="1"/>
</dbReference>